<sequence>MEPRKRRRTTIVCNICKARKVRCDRNIPCNSCVKHRTAHLCSYNDDFSEDEKPIKAELPPPQIQQEQTVYLAPVNAARFLSNFADYASVVGVNPLNGPLEKISFFLDYSSMSYDPVTKEEMNHGPFLWHSIVRVDPALADVWNFILDIKPTKRVKVPSVYTKTVVRDNAPLQVLDKIRQHSEQRFDPANAKLRLQNIPLGLTFKDIFKDKTDASHEERLMAILPSKRVVWTHIDRFFHFIYPFFPFLDEVHFRSNIERILGPLSYHDEPVSSVNVEGRIDLTTIGILCLVLRMSYLALISNEVLENTDVLKRSDDQEGHLLLCPIGIEFVDFSRFCLNQYQVSNRASLGVVQLVVYMRIYMEAAPEDPDGPGRDLHQVNNGVLLQLAYLIGLNREPDKMMDTLNNARLNNVRRKIWMFVTHKDYLNSVKFGTPFTSLAFFSDTKFPFLDSSNSNGPQDSIVEASIRPLDKIMPLIKECLKKILFINQESSIAEFITNLNQLEVCLHEHYGTLRDFHDSFYKTDPKSLAHLLQLQYYIPIQIFIVLCYFRLFLLYENQKSTHLSFFYLKKMFVILAEENIPFAATLLEKPHPYFRYAYQFVMNPNLEYILHKSVGFFAAIISRLGYQIVETPKTEYYLPHLKVLMRSLSRCCKVCLLGIHKINHRYCYAWRIGTTFTYIIRVLASEGFYKRHFNRNSELVVPKLQFSNDQVIDLIRVLQTPIYNVDLSLFEVYWRTVADLIKLGQSEEKDGLSSSLFNPLNSEIVFIGEPENLLGIGINDDRFPLPPDEMPPENFFPHFDFQSNLTDVMGTFFEGPESYFDSFSSIPRNQVLDDYGAGRF</sequence>
<dbReference type="RefSeq" id="XP_024713618.1">
    <property type="nucleotide sequence ID" value="XM_024858212.1"/>
</dbReference>
<name>A0A2P7YQN9_9ASCO</name>
<evidence type="ECO:0000256" key="4">
    <source>
        <dbReference type="ARBA" id="ARBA00023163"/>
    </source>
</evidence>
<dbReference type="OrthoDB" id="2943660at2759"/>
<evidence type="ECO:0000256" key="1">
    <source>
        <dbReference type="ARBA" id="ARBA00022723"/>
    </source>
</evidence>
<dbReference type="GeneID" id="36566241"/>
<gene>
    <name evidence="7" type="ORF">C7M61_002852</name>
</gene>
<evidence type="ECO:0000256" key="2">
    <source>
        <dbReference type="ARBA" id="ARBA00023015"/>
    </source>
</evidence>
<dbReference type="InterPro" id="IPR001138">
    <property type="entry name" value="Zn2Cys6_DnaBD"/>
</dbReference>
<keyword evidence="5" id="KW-0539">Nucleus</keyword>
<evidence type="ECO:0000313" key="8">
    <source>
        <dbReference type="Proteomes" id="UP000241107"/>
    </source>
</evidence>
<dbReference type="GO" id="GO:0000981">
    <property type="term" value="F:DNA-binding transcription factor activity, RNA polymerase II-specific"/>
    <property type="evidence" value="ECO:0007669"/>
    <property type="project" value="InterPro"/>
</dbReference>
<dbReference type="Pfam" id="PF04082">
    <property type="entry name" value="Fungal_trans"/>
    <property type="match status" value="1"/>
</dbReference>
<dbReference type="GO" id="GO:0005634">
    <property type="term" value="C:nucleus"/>
    <property type="evidence" value="ECO:0007669"/>
    <property type="project" value="TreeGrafter"/>
</dbReference>
<dbReference type="CDD" id="cd12148">
    <property type="entry name" value="fungal_TF_MHR"/>
    <property type="match status" value="1"/>
</dbReference>
<dbReference type="PROSITE" id="PS50048">
    <property type="entry name" value="ZN2_CY6_FUNGAL_2"/>
    <property type="match status" value="1"/>
</dbReference>
<keyword evidence="4" id="KW-0804">Transcription</keyword>
<dbReference type="PANTHER" id="PTHR31069:SF12">
    <property type="entry name" value="TRANSCRIPTION FACTOR DOMAIN-CONTAINING PROTEIN"/>
    <property type="match status" value="1"/>
</dbReference>
<comment type="caution">
    <text evidence="7">The sequence shown here is derived from an EMBL/GenBank/DDBJ whole genome shotgun (WGS) entry which is preliminary data.</text>
</comment>
<protein>
    <recommendedName>
        <fullName evidence="6">Zn(2)-C6 fungal-type domain-containing protein</fullName>
    </recommendedName>
</protein>
<dbReference type="Gene3D" id="4.10.240.10">
    <property type="entry name" value="Zn(2)-C6 fungal-type DNA-binding domain"/>
    <property type="match status" value="1"/>
</dbReference>
<keyword evidence="3" id="KW-0238">DNA-binding</keyword>
<evidence type="ECO:0000313" key="7">
    <source>
        <dbReference type="EMBL" id="PSK38293.1"/>
    </source>
</evidence>
<dbReference type="PANTHER" id="PTHR31069">
    <property type="entry name" value="OLEATE-ACTIVATED TRANSCRIPTION FACTOR 1-RELATED"/>
    <property type="match status" value="1"/>
</dbReference>
<feature type="domain" description="Zn(2)-C6 fungal-type" evidence="6">
    <location>
        <begin position="12"/>
        <end position="43"/>
    </location>
</feature>
<dbReference type="PROSITE" id="PS00463">
    <property type="entry name" value="ZN2_CY6_FUNGAL_1"/>
    <property type="match status" value="1"/>
</dbReference>
<organism evidence="7 8">
    <name type="scientific">Candidozyma pseudohaemuli</name>
    <dbReference type="NCBI Taxonomy" id="418784"/>
    <lineage>
        <taxon>Eukaryota</taxon>
        <taxon>Fungi</taxon>
        <taxon>Dikarya</taxon>
        <taxon>Ascomycota</taxon>
        <taxon>Saccharomycotina</taxon>
        <taxon>Pichiomycetes</taxon>
        <taxon>Metschnikowiaceae</taxon>
        <taxon>Candidozyma</taxon>
    </lineage>
</organism>
<evidence type="ECO:0000259" key="6">
    <source>
        <dbReference type="PROSITE" id="PS50048"/>
    </source>
</evidence>
<dbReference type="SMART" id="SM00066">
    <property type="entry name" value="GAL4"/>
    <property type="match status" value="1"/>
</dbReference>
<dbReference type="CDD" id="cd00067">
    <property type="entry name" value="GAL4"/>
    <property type="match status" value="1"/>
</dbReference>
<accession>A0A2P7YQN9</accession>
<keyword evidence="1" id="KW-0479">Metal-binding</keyword>
<dbReference type="Proteomes" id="UP000241107">
    <property type="component" value="Unassembled WGS sequence"/>
</dbReference>
<dbReference type="InterPro" id="IPR036864">
    <property type="entry name" value="Zn2-C6_fun-type_DNA-bd_sf"/>
</dbReference>
<dbReference type="SUPFAM" id="SSF57701">
    <property type="entry name" value="Zn2/Cys6 DNA-binding domain"/>
    <property type="match status" value="1"/>
</dbReference>
<dbReference type="GO" id="GO:0045944">
    <property type="term" value="P:positive regulation of transcription by RNA polymerase II"/>
    <property type="evidence" value="ECO:0007669"/>
    <property type="project" value="TreeGrafter"/>
</dbReference>
<dbReference type="GO" id="GO:0008270">
    <property type="term" value="F:zinc ion binding"/>
    <property type="evidence" value="ECO:0007669"/>
    <property type="project" value="InterPro"/>
</dbReference>
<dbReference type="GO" id="GO:0006351">
    <property type="term" value="P:DNA-templated transcription"/>
    <property type="evidence" value="ECO:0007669"/>
    <property type="project" value="InterPro"/>
</dbReference>
<dbReference type="InterPro" id="IPR007219">
    <property type="entry name" value="XnlR_reg_dom"/>
</dbReference>
<keyword evidence="8" id="KW-1185">Reference proteome</keyword>
<dbReference type="VEuPathDB" id="FungiDB:C7M61_002852"/>
<dbReference type="AlphaFoldDB" id="A0A2P7YQN9"/>
<evidence type="ECO:0000256" key="5">
    <source>
        <dbReference type="ARBA" id="ARBA00023242"/>
    </source>
</evidence>
<proteinExistence type="predicted"/>
<dbReference type="InterPro" id="IPR050675">
    <property type="entry name" value="OAF3"/>
</dbReference>
<dbReference type="EMBL" id="PYFQ01000006">
    <property type="protein sequence ID" value="PSK38293.1"/>
    <property type="molecule type" value="Genomic_DNA"/>
</dbReference>
<keyword evidence="2" id="KW-0805">Transcription regulation</keyword>
<evidence type="ECO:0000256" key="3">
    <source>
        <dbReference type="ARBA" id="ARBA00023125"/>
    </source>
</evidence>
<dbReference type="Pfam" id="PF00172">
    <property type="entry name" value="Zn_clus"/>
    <property type="match status" value="1"/>
</dbReference>
<dbReference type="STRING" id="418784.A0A2P7YQN9"/>
<reference evidence="7 8" key="1">
    <citation type="submission" date="2018-03" db="EMBL/GenBank/DDBJ databases">
        <title>Candida pseudohaemulonii genome assembly and annotation.</title>
        <authorList>
            <person name="Munoz J.F."/>
            <person name="Gade L.G."/>
            <person name="Chow N.A."/>
            <person name="Litvintseva A.P."/>
            <person name="Loparev V.N."/>
            <person name="Cuomo C.A."/>
        </authorList>
    </citation>
    <scope>NUCLEOTIDE SEQUENCE [LARGE SCALE GENOMIC DNA]</scope>
    <source>
        <strain evidence="7 8">B12108</strain>
    </source>
</reference>
<dbReference type="GO" id="GO:0000978">
    <property type="term" value="F:RNA polymerase II cis-regulatory region sequence-specific DNA binding"/>
    <property type="evidence" value="ECO:0007669"/>
    <property type="project" value="TreeGrafter"/>
</dbReference>